<dbReference type="EMBL" id="JANRMS010000788">
    <property type="protein sequence ID" value="KAJ3534377.1"/>
    <property type="molecule type" value="Genomic_DNA"/>
</dbReference>
<proteinExistence type="predicted"/>
<evidence type="ECO:0000313" key="1">
    <source>
        <dbReference type="EMBL" id="KAJ3534377.1"/>
    </source>
</evidence>
<protein>
    <submittedName>
        <fullName evidence="1">Uncharacterized protein</fullName>
    </submittedName>
</protein>
<organism evidence="1 2">
    <name type="scientific">Fusarium decemcellulare</name>
    <dbReference type="NCBI Taxonomy" id="57161"/>
    <lineage>
        <taxon>Eukaryota</taxon>
        <taxon>Fungi</taxon>
        <taxon>Dikarya</taxon>
        <taxon>Ascomycota</taxon>
        <taxon>Pezizomycotina</taxon>
        <taxon>Sordariomycetes</taxon>
        <taxon>Hypocreomycetidae</taxon>
        <taxon>Hypocreales</taxon>
        <taxon>Nectriaceae</taxon>
        <taxon>Fusarium</taxon>
        <taxon>Fusarium decemcellulare species complex</taxon>
    </lineage>
</organism>
<sequence>MFLPAATTVDYELGYWKLWTASAEVVMHGKLEITRSPRKSNPNLDSPRRFHSGPARVFATMASVDKTELNGDSRANGVDLGAQDGHSDVLVIGAGFSGISALYRARKLGLRAKVLEVGSDFGGVWHWNRYPGARVDSEIPFYQLNIPEAWRTWDFSERFPHHTELREYFAHLDHVLDLRKDVSFDSEVSEAVYDTSAARWTVKTSRDSTWSAKYLILATGLLHRRYTPDFPGLENYKGRVIHSSSWPEGVFCKGKKVAIIGGGATSVQIVQELAKETADGGSFGPDIFAMTEEKRDELFEELWRRGAFSFLLGNFDNIMLDEKANRLVYDFWAKKIRARFTNPIKRDLMVPLEPVYPICTKRPPLEHDYYDCLDMEHVEITTERNGNSTWWSWLQDLTLSPAHKSPSHQVWLMWLTGLSLTSMGLKNKDGIDIKDIWRDGVRTYMGICMNGFPSAFIVYSPQAPTAFSNGPTIIECQCDLVFNVIEKLEKDKSRSFEPTSTAEDEWKDLITTMIKGTVYGVTDSWWNGGNIPGKKPDVLSFAGGINQYEKICQERIDGWHGITVEAR</sequence>
<name>A0ACC1S8N2_9HYPO</name>
<keyword evidence="2" id="KW-1185">Reference proteome</keyword>
<dbReference type="Proteomes" id="UP001148629">
    <property type="component" value="Unassembled WGS sequence"/>
</dbReference>
<evidence type="ECO:0000313" key="2">
    <source>
        <dbReference type="Proteomes" id="UP001148629"/>
    </source>
</evidence>
<reference evidence="1" key="1">
    <citation type="submission" date="2022-08" db="EMBL/GenBank/DDBJ databases">
        <title>Genome Sequence of Fusarium decemcellulare.</title>
        <authorList>
            <person name="Buettner E."/>
        </authorList>
    </citation>
    <scope>NUCLEOTIDE SEQUENCE</scope>
    <source>
        <strain evidence="1">Babe19</strain>
    </source>
</reference>
<accession>A0ACC1S8N2</accession>
<comment type="caution">
    <text evidence="1">The sequence shown here is derived from an EMBL/GenBank/DDBJ whole genome shotgun (WGS) entry which is preliminary data.</text>
</comment>
<gene>
    <name evidence="1" type="ORF">NM208_g7563</name>
</gene>